<dbReference type="EC" id="3.6.3.-" evidence="4"/>
<sequence length="327" mass="35073">MSSSVAPVVCVRQLHHQYVGKKGSPANEALRGIDLDIPAGEIVALLGPNGSGKTTLFRLICTLLPVQSGTVAVAGFDAKQNPLAVRANIGIVFQSPSLDKKLTVDENIACQAALYGITGKELNDRRDEVLSLLDLGDRRSALCETLSGGLKRRVELAKGMLHRPPLMLLDEPSTGLDPSARLSLWDAIKAMAQQGTTVLLTTHLLEEADKADRVAILCEGRKIAEGSPHQLRSEMGESVVTISSPDIAGTLRVLNEEFGLNAKLVNHQIRFQSENPSPLLPELMDRLGDAMESITVGRPSLEDVFVAKTGLRFDESQSAKVLVGTSS</sequence>
<dbReference type="GO" id="GO:0005524">
    <property type="term" value="F:ATP binding"/>
    <property type="evidence" value="ECO:0007669"/>
    <property type="project" value="UniProtKB-KW"/>
</dbReference>
<evidence type="ECO:0000313" key="5">
    <source>
        <dbReference type="Proteomes" id="UP000316598"/>
    </source>
</evidence>
<dbReference type="InterPro" id="IPR003593">
    <property type="entry name" value="AAA+_ATPase"/>
</dbReference>
<name>A0A5C5WSN9_9BACT</name>
<dbReference type="PROSITE" id="PS50893">
    <property type="entry name" value="ABC_TRANSPORTER_2"/>
    <property type="match status" value="1"/>
</dbReference>
<dbReference type="OrthoDB" id="9804819at2"/>
<reference evidence="4 5" key="1">
    <citation type="submission" date="2019-02" db="EMBL/GenBank/DDBJ databases">
        <title>Deep-cultivation of Planctomycetes and their phenomic and genomic characterization uncovers novel biology.</title>
        <authorList>
            <person name="Wiegand S."/>
            <person name="Jogler M."/>
            <person name="Boedeker C."/>
            <person name="Pinto D."/>
            <person name="Vollmers J."/>
            <person name="Rivas-Marin E."/>
            <person name="Kohn T."/>
            <person name="Peeters S.H."/>
            <person name="Heuer A."/>
            <person name="Rast P."/>
            <person name="Oberbeckmann S."/>
            <person name="Bunk B."/>
            <person name="Jeske O."/>
            <person name="Meyerdierks A."/>
            <person name="Storesund J.E."/>
            <person name="Kallscheuer N."/>
            <person name="Luecker S."/>
            <person name="Lage O.M."/>
            <person name="Pohl T."/>
            <person name="Merkel B.J."/>
            <person name="Hornburger P."/>
            <person name="Mueller R.-W."/>
            <person name="Bruemmer F."/>
            <person name="Labrenz M."/>
            <person name="Spormann A.M."/>
            <person name="Op Den Camp H."/>
            <person name="Overmann J."/>
            <person name="Amann R."/>
            <person name="Jetten M.S.M."/>
            <person name="Mascher T."/>
            <person name="Medema M.H."/>
            <person name="Devos D.P."/>
            <person name="Kaster A.-K."/>
            <person name="Ovreas L."/>
            <person name="Rohde M."/>
            <person name="Galperin M.Y."/>
            <person name="Jogler C."/>
        </authorList>
    </citation>
    <scope>NUCLEOTIDE SEQUENCE [LARGE SCALE GENOMIC DNA]</scope>
    <source>
        <strain evidence="4 5">Pla22</strain>
    </source>
</reference>
<dbReference type="SMART" id="SM00382">
    <property type="entry name" value="AAA"/>
    <property type="match status" value="1"/>
</dbReference>
<evidence type="ECO:0000256" key="1">
    <source>
        <dbReference type="ARBA" id="ARBA00022741"/>
    </source>
</evidence>
<organism evidence="4 5">
    <name type="scientific">Rubripirellula amarantea</name>
    <dbReference type="NCBI Taxonomy" id="2527999"/>
    <lineage>
        <taxon>Bacteria</taxon>
        <taxon>Pseudomonadati</taxon>
        <taxon>Planctomycetota</taxon>
        <taxon>Planctomycetia</taxon>
        <taxon>Pirellulales</taxon>
        <taxon>Pirellulaceae</taxon>
        <taxon>Rubripirellula</taxon>
    </lineage>
</organism>
<dbReference type="SUPFAM" id="SSF52540">
    <property type="entry name" value="P-loop containing nucleoside triphosphate hydrolases"/>
    <property type="match status" value="1"/>
</dbReference>
<evidence type="ECO:0000256" key="2">
    <source>
        <dbReference type="ARBA" id="ARBA00022840"/>
    </source>
</evidence>
<dbReference type="EMBL" id="SJPI01000001">
    <property type="protein sequence ID" value="TWT53171.1"/>
    <property type="molecule type" value="Genomic_DNA"/>
</dbReference>
<dbReference type="Gene3D" id="3.40.50.300">
    <property type="entry name" value="P-loop containing nucleotide triphosphate hydrolases"/>
    <property type="match status" value="1"/>
</dbReference>
<accession>A0A5C5WSN9</accession>
<gene>
    <name evidence="4" type="primary">drrA_1</name>
    <name evidence="4" type="ORF">Pla22_07990</name>
</gene>
<protein>
    <submittedName>
        <fullName evidence="4">Daunorubicin/doxorubicin resistance ATP-binding protein DrrA</fullName>
        <ecNumber evidence="4">3.6.3.-</ecNumber>
    </submittedName>
</protein>
<comment type="caution">
    <text evidence="4">The sequence shown here is derived from an EMBL/GenBank/DDBJ whole genome shotgun (WGS) entry which is preliminary data.</text>
</comment>
<dbReference type="PANTHER" id="PTHR43582">
    <property type="entry name" value="LINEARMYCIN RESISTANCE ATP-BINDING PROTEIN LNRL"/>
    <property type="match status" value="1"/>
</dbReference>
<dbReference type="PANTHER" id="PTHR43582:SF5">
    <property type="entry name" value="ABC TRANSPORTER"/>
    <property type="match status" value="1"/>
</dbReference>
<proteinExistence type="predicted"/>
<keyword evidence="5" id="KW-1185">Reference proteome</keyword>
<keyword evidence="2 4" id="KW-0067">ATP-binding</keyword>
<keyword evidence="1" id="KW-0547">Nucleotide-binding</keyword>
<dbReference type="Pfam" id="PF00005">
    <property type="entry name" value="ABC_tran"/>
    <property type="match status" value="1"/>
</dbReference>
<dbReference type="RefSeq" id="WP_146513435.1">
    <property type="nucleotide sequence ID" value="NZ_SJPI01000001.1"/>
</dbReference>
<dbReference type="AlphaFoldDB" id="A0A5C5WSN9"/>
<evidence type="ECO:0000259" key="3">
    <source>
        <dbReference type="PROSITE" id="PS50893"/>
    </source>
</evidence>
<dbReference type="InterPro" id="IPR027417">
    <property type="entry name" value="P-loop_NTPase"/>
</dbReference>
<keyword evidence="4" id="KW-0378">Hydrolase</keyword>
<feature type="domain" description="ABC transporter" evidence="3">
    <location>
        <begin position="14"/>
        <end position="244"/>
    </location>
</feature>
<dbReference type="InterPro" id="IPR003439">
    <property type="entry name" value="ABC_transporter-like_ATP-bd"/>
</dbReference>
<dbReference type="Proteomes" id="UP000316598">
    <property type="component" value="Unassembled WGS sequence"/>
</dbReference>
<dbReference type="GO" id="GO:0016887">
    <property type="term" value="F:ATP hydrolysis activity"/>
    <property type="evidence" value="ECO:0007669"/>
    <property type="project" value="InterPro"/>
</dbReference>
<evidence type="ECO:0000313" key="4">
    <source>
        <dbReference type="EMBL" id="TWT53171.1"/>
    </source>
</evidence>